<keyword evidence="3" id="KW-1185">Reference proteome</keyword>
<proteinExistence type="predicted"/>
<dbReference type="EMBL" id="JBEDUW010000003">
    <property type="protein sequence ID" value="KAK9939156.1"/>
    <property type="molecule type" value="Genomic_DNA"/>
</dbReference>
<gene>
    <name evidence="2" type="ORF">M0R45_015863</name>
</gene>
<organism evidence="2 3">
    <name type="scientific">Rubus argutus</name>
    <name type="common">Southern blackberry</name>
    <dbReference type="NCBI Taxonomy" id="59490"/>
    <lineage>
        <taxon>Eukaryota</taxon>
        <taxon>Viridiplantae</taxon>
        <taxon>Streptophyta</taxon>
        <taxon>Embryophyta</taxon>
        <taxon>Tracheophyta</taxon>
        <taxon>Spermatophyta</taxon>
        <taxon>Magnoliopsida</taxon>
        <taxon>eudicotyledons</taxon>
        <taxon>Gunneridae</taxon>
        <taxon>Pentapetalae</taxon>
        <taxon>rosids</taxon>
        <taxon>fabids</taxon>
        <taxon>Rosales</taxon>
        <taxon>Rosaceae</taxon>
        <taxon>Rosoideae</taxon>
        <taxon>Rosoideae incertae sedis</taxon>
        <taxon>Rubus</taxon>
    </lineage>
</organism>
<accession>A0AAW1XS01</accession>
<evidence type="ECO:0000256" key="1">
    <source>
        <dbReference type="SAM" id="MobiDB-lite"/>
    </source>
</evidence>
<feature type="region of interest" description="Disordered" evidence="1">
    <location>
        <begin position="1"/>
        <end position="45"/>
    </location>
</feature>
<reference evidence="2 3" key="1">
    <citation type="journal article" date="2023" name="G3 (Bethesda)">
        <title>A chromosome-length genome assembly and annotation of blackberry (Rubus argutus, cv. 'Hillquist').</title>
        <authorList>
            <person name="Bruna T."/>
            <person name="Aryal R."/>
            <person name="Dudchenko O."/>
            <person name="Sargent D.J."/>
            <person name="Mead D."/>
            <person name="Buti M."/>
            <person name="Cavallini A."/>
            <person name="Hytonen T."/>
            <person name="Andres J."/>
            <person name="Pham M."/>
            <person name="Weisz D."/>
            <person name="Mascagni F."/>
            <person name="Usai G."/>
            <person name="Natali L."/>
            <person name="Bassil N."/>
            <person name="Fernandez G.E."/>
            <person name="Lomsadze A."/>
            <person name="Armour M."/>
            <person name="Olukolu B."/>
            <person name="Poorten T."/>
            <person name="Britton C."/>
            <person name="Davik J."/>
            <person name="Ashrafi H."/>
            <person name="Aiden E.L."/>
            <person name="Borodovsky M."/>
            <person name="Worthington M."/>
        </authorList>
    </citation>
    <scope>NUCLEOTIDE SEQUENCE [LARGE SCALE GENOMIC DNA]</scope>
    <source>
        <strain evidence="2">PI 553951</strain>
    </source>
</reference>
<sequence length="107" mass="11981">MSLPAFAATPIQLPKQPPLITSPYPSQSTSPNPNRYKKHSVSLKNGNKPIDPTVLWTSSISQRCRSGQLAQAVSQFIQMRRTGVVLIFQLKEHCLGLRFMLMCVNWA</sequence>
<name>A0AAW1XS01_RUBAR</name>
<dbReference type="Proteomes" id="UP001457282">
    <property type="component" value="Unassembled WGS sequence"/>
</dbReference>
<comment type="caution">
    <text evidence="2">The sequence shown here is derived from an EMBL/GenBank/DDBJ whole genome shotgun (WGS) entry which is preliminary data.</text>
</comment>
<dbReference type="AlphaFoldDB" id="A0AAW1XS01"/>
<protein>
    <submittedName>
        <fullName evidence="2">Uncharacterized protein</fullName>
    </submittedName>
</protein>
<feature type="compositionally biased region" description="Polar residues" evidence="1">
    <location>
        <begin position="23"/>
        <end position="33"/>
    </location>
</feature>
<evidence type="ECO:0000313" key="3">
    <source>
        <dbReference type="Proteomes" id="UP001457282"/>
    </source>
</evidence>
<evidence type="ECO:0000313" key="2">
    <source>
        <dbReference type="EMBL" id="KAK9939156.1"/>
    </source>
</evidence>